<keyword evidence="3 5" id="KW-1133">Transmembrane helix</keyword>
<evidence type="ECO:0000313" key="6">
    <source>
        <dbReference type="EMBL" id="SIT90994.1"/>
    </source>
</evidence>
<reference evidence="7" key="1">
    <citation type="submission" date="2017-01" db="EMBL/GenBank/DDBJ databases">
        <authorList>
            <person name="Varghese N."/>
            <person name="Submissions S."/>
        </authorList>
    </citation>
    <scope>NUCLEOTIDE SEQUENCE [LARGE SCALE GENOMIC DNA]</scope>
    <source>
        <strain evidence="7">MNA4</strain>
    </source>
</reference>
<dbReference type="GO" id="GO:0016020">
    <property type="term" value="C:membrane"/>
    <property type="evidence" value="ECO:0007669"/>
    <property type="project" value="UniProtKB-SubCell"/>
</dbReference>
<keyword evidence="2 5" id="KW-0812">Transmembrane</keyword>
<dbReference type="PANTHER" id="PTHR43839:SF3">
    <property type="entry name" value="OLIGOPEPTIDE ABC TRANSPORTER, PERMEASE PROTEIN"/>
    <property type="match status" value="1"/>
</dbReference>
<feature type="transmembrane region" description="Helical" evidence="5">
    <location>
        <begin position="261"/>
        <end position="284"/>
    </location>
</feature>
<feature type="transmembrane region" description="Helical" evidence="5">
    <location>
        <begin position="143"/>
        <end position="159"/>
    </location>
</feature>
<organism evidence="6 7">
    <name type="scientific">Edaphobacillus lindanitolerans</name>
    <dbReference type="NCBI Taxonomy" id="550447"/>
    <lineage>
        <taxon>Bacteria</taxon>
        <taxon>Bacillati</taxon>
        <taxon>Bacillota</taxon>
        <taxon>Bacilli</taxon>
        <taxon>Bacillales</taxon>
        <taxon>Bacillaceae</taxon>
        <taxon>Edaphobacillus</taxon>
    </lineage>
</organism>
<dbReference type="RefSeq" id="WP_076759402.1">
    <property type="nucleotide sequence ID" value="NZ_FTPL01000004.1"/>
</dbReference>
<name>A0A1U7PMK1_9BACI</name>
<dbReference type="EMBL" id="FTPL01000004">
    <property type="protein sequence ID" value="SIT90994.1"/>
    <property type="molecule type" value="Genomic_DNA"/>
</dbReference>
<protein>
    <submittedName>
        <fullName evidence="6">Peptide/nickel transport system permease protein</fullName>
    </submittedName>
</protein>
<proteinExistence type="predicted"/>
<dbReference type="SUPFAM" id="SSF161098">
    <property type="entry name" value="MetI-like"/>
    <property type="match status" value="1"/>
</dbReference>
<evidence type="ECO:0000313" key="7">
    <source>
        <dbReference type="Proteomes" id="UP000187550"/>
    </source>
</evidence>
<dbReference type="Proteomes" id="UP000187550">
    <property type="component" value="Unassembled WGS sequence"/>
</dbReference>
<dbReference type="PANTHER" id="PTHR43839">
    <property type="entry name" value="OPPC IN A BINDING PROTEIN-DEPENDENT TRANSPORT SYSTEM"/>
    <property type="match status" value="1"/>
</dbReference>
<evidence type="ECO:0000256" key="2">
    <source>
        <dbReference type="ARBA" id="ARBA00022692"/>
    </source>
</evidence>
<feature type="transmembrane region" description="Helical" evidence="5">
    <location>
        <begin position="116"/>
        <end position="137"/>
    </location>
</feature>
<evidence type="ECO:0000256" key="1">
    <source>
        <dbReference type="ARBA" id="ARBA00004141"/>
    </source>
</evidence>
<evidence type="ECO:0000256" key="3">
    <source>
        <dbReference type="ARBA" id="ARBA00022989"/>
    </source>
</evidence>
<gene>
    <name evidence="6" type="ORF">SAMN05428946_2561</name>
</gene>
<keyword evidence="4 5" id="KW-0472">Membrane</keyword>
<dbReference type="STRING" id="550447.SAMN05428946_2561"/>
<keyword evidence="7" id="KW-1185">Reference proteome</keyword>
<dbReference type="AlphaFoldDB" id="A0A1U7PMK1"/>
<evidence type="ECO:0000256" key="4">
    <source>
        <dbReference type="ARBA" id="ARBA00023136"/>
    </source>
</evidence>
<comment type="subcellular location">
    <subcellularLocation>
        <location evidence="1">Membrane</location>
        <topology evidence="1">Multi-pass membrane protein</topology>
    </subcellularLocation>
</comment>
<dbReference type="OrthoDB" id="2376472at2"/>
<feature type="transmembrane region" description="Helical" evidence="5">
    <location>
        <begin position="80"/>
        <end position="104"/>
    </location>
</feature>
<dbReference type="InterPro" id="IPR035906">
    <property type="entry name" value="MetI-like_sf"/>
</dbReference>
<evidence type="ECO:0000256" key="5">
    <source>
        <dbReference type="SAM" id="Phobius"/>
    </source>
</evidence>
<accession>A0A1U7PMK1</accession>
<feature type="transmembrane region" description="Helical" evidence="5">
    <location>
        <begin position="7"/>
        <end position="26"/>
    </location>
</feature>
<sequence length="299" mass="32765">MNNKTLVIGLFMTGLILIMALFGPHFPGVDADLEQTIVLKTGEGKLFPPPYEPSGDFLIGSDRKGVDLLSRIVIGTRETLLTIAGIVLVRTIVSLSLGIASFYTRAGAVLLRIWEAVFSFMPTIIFVVLLLAIPPIMFSPHRLVLSALIIALAETGRLAEYIRSKMVELSNETYMEAAVANGGSIPGMFRRYYSPMIGRELTGIAAREAGRVMFLLAQLAVIGVFINQAFMSQETRGTFAAVETSDAWPVLLLDLQKDLRVAQWIPISAMAFITFSIIGFQLLADGLEKRRADRIANRA</sequence>
<feature type="transmembrane region" description="Helical" evidence="5">
    <location>
        <begin position="212"/>
        <end position="230"/>
    </location>
</feature>